<keyword evidence="6" id="KW-1185">Reference proteome</keyword>
<evidence type="ECO:0000256" key="2">
    <source>
        <dbReference type="ARBA" id="ARBA00022679"/>
    </source>
</evidence>
<dbReference type="Gene3D" id="3.40.50.150">
    <property type="entry name" value="Vaccinia Virus protein VP39"/>
    <property type="match status" value="1"/>
</dbReference>
<feature type="domain" description="Methyltransferase type 11" evidence="4">
    <location>
        <begin position="38"/>
        <end position="134"/>
    </location>
</feature>
<dbReference type="PROSITE" id="PS01184">
    <property type="entry name" value="UBIE_2"/>
    <property type="match status" value="1"/>
</dbReference>
<dbReference type="PANTHER" id="PTHR45036">
    <property type="entry name" value="METHYLTRANSFERASE LIKE 7B"/>
    <property type="match status" value="1"/>
</dbReference>
<evidence type="ECO:0000313" key="6">
    <source>
        <dbReference type="Proteomes" id="UP000313645"/>
    </source>
</evidence>
<gene>
    <name evidence="5" type="ORF">EZI54_22070</name>
</gene>
<dbReference type="InterPro" id="IPR013216">
    <property type="entry name" value="Methyltransf_11"/>
</dbReference>
<dbReference type="PANTHER" id="PTHR45036:SF1">
    <property type="entry name" value="METHYLTRANSFERASE LIKE 7A"/>
    <property type="match status" value="1"/>
</dbReference>
<evidence type="ECO:0000313" key="5">
    <source>
        <dbReference type="EMBL" id="TBW47844.1"/>
    </source>
</evidence>
<comment type="caution">
    <text evidence="5">The sequence shown here is derived from an EMBL/GenBank/DDBJ whole genome shotgun (WGS) entry which is preliminary data.</text>
</comment>
<dbReference type="Proteomes" id="UP000313645">
    <property type="component" value="Unassembled WGS sequence"/>
</dbReference>
<dbReference type="InterPro" id="IPR023576">
    <property type="entry name" value="UbiE/COQ5_MeTrFase_CS"/>
</dbReference>
<keyword evidence="3" id="KW-0949">S-adenosyl-L-methionine</keyword>
<accession>A0ABY1ZFT9</accession>
<dbReference type="SUPFAM" id="SSF53335">
    <property type="entry name" value="S-adenosyl-L-methionine-dependent methyltransferases"/>
    <property type="match status" value="1"/>
</dbReference>
<dbReference type="Pfam" id="PF08241">
    <property type="entry name" value="Methyltransf_11"/>
    <property type="match status" value="1"/>
</dbReference>
<dbReference type="GO" id="GO:0032259">
    <property type="term" value="P:methylation"/>
    <property type="evidence" value="ECO:0007669"/>
    <property type="project" value="UniProtKB-KW"/>
</dbReference>
<dbReference type="EMBL" id="SJDL01000056">
    <property type="protein sequence ID" value="TBW47844.1"/>
    <property type="molecule type" value="Genomic_DNA"/>
</dbReference>
<dbReference type="GO" id="GO:0008168">
    <property type="term" value="F:methyltransferase activity"/>
    <property type="evidence" value="ECO:0007669"/>
    <property type="project" value="UniProtKB-KW"/>
</dbReference>
<dbReference type="InterPro" id="IPR029063">
    <property type="entry name" value="SAM-dependent_MTases_sf"/>
</dbReference>
<keyword evidence="1 5" id="KW-0489">Methyltransferase</keyword>
<dbReference type="CDD" id="cd02440">
    <property type="entry name" value="AdoMet_MTases"/>
    <property type="match status" value="1"/>
</dbReference>
<sequence>MSLYEDHVLPHLINRACSIGPVMKLRQQLVPQARGDVLEVGMGSGVNLQYYNPDRVNSVWGLEPSEGMRRIAARNVAEAPVEVKWLDLPGERIPLEDNSVDTVLLTFTLCTIPDWFQALQQMKRVLKPDGQLLFCEHGRAPEPGVRKWQDRLTPAWRKVAGGCHLNRPITRLLESAGFEIESADSLYIQNTPKIAGFVTYGVARKPE</sequence>
<evidence type="ECO:0000259" key="4">
    <source>
        <dbReference type="Pfam" id="PF08241"/>
    </source>
</evidence>
<evidence type="ECO:0000256" key="3">
    <source>
        <dbReference type="ARBA" id="ARBA00022691"/>
    </source>
</evidence>
<organism evidence="5 6">
    <name type="scientific">Marinobacter halodurans</name>
    <dbReference type="NCBI Taxonomy" id="2528979"/>
    <lineage>
        <taxon>Bacteria</taxon>
        <taxon>Pseudomonadati</taxon>
        <taxon>Pseudomonadota</taxon>
        <taxon>Gammaproteobacteria</taxon>
        <taxon>Pseudomonadales</taxon>
        <taxon>Marinobacteraceae</taxon>
        <taxon>Marinobacter</taxon>
    </lineage>
</organism>
<dbReference type="InterPro" id="IPR052356">
    <property type="entry name" value="Thiol_S-MT"/>
</dbReference>
<proteinExistence type="predicted"/>
<reference evidence="5 6" key="1">
    <citation type="submission" date="2019-02" db="EMBL/GenBank/DDBJ databases">
        <title>Marinobacter halodurans sp. nov., a marine bacterium isolated from sea tidal flat.</title>
        <authorList>
            <person name="Yoo Y."/>
            <person name="Lee D.W."/>
            <person name="Kim B.S."/>
            <person name="Kim J.-J."/>
        </authorList>
    </citation>
    <scope>NUCLEOTIDE SEQUENCE [LARGE SCALE GENOMIC DNA]</scope>
    <source>
        <strain evidence="5 6">YJ-S3-2</strain>
    </source>
</reference>
<dbReference type="RefSeq" id="WP_131484044.1">
    <property type="nucleotide sequence ID" value="NZ_SJDL01000056.1"/>
</dbReference>
<protein>
    <submittedName>
        <fullName evidence="5">Class I SAM-dependent methyltransferase</fullName>
    </submittedName>
</protein>
<name>A0ABY1ZFT9_9GAMM</name>
<keyword evidence="2" id="KW-0808">Transferase</keyword>
<evidence type="ECO:0000256" key="1">
    <source>
        <dbReference type="ARBA" id="ARBA00022603"/>
    </source>
</evidence>